<feature type="domain" description="CobQ/CobB/MinD/ParA nucleotide binding" evidence="3">
    <location>
        <begin position="7"/>
        <end position="269"/>
    </location>
</feature>
<evidence type="ECO:0000313" key="5">
    <source>
        <dbReference type="Proteomes" id="UP000007383"/>
    </source>
</evidence>
<keyword evidence="2" id="KW-0067">ATP-binding</keyword>
<dbReference type="OrthoDB" id="9773088at2"/>
<organism evidence="4 5">
    <name type="scientific">Spirochaeta africana (strain ATCC 700263 / DSM 8902 / Z-7692)</name>
    <dbReference type="NCBI Taxonomy" id="889378"/>
    <lineage>
        <taxon>Bacteria</taxon>
        <taxon>Pseudomonadati</taxon>
        <taxon>Spirochaetota</taxon>
        <taxon>Spirochaetia</taxon>
        <taxon>Spirochaetales</taxon>
        <taxon>Spirochaetaceae</taxon>
        <taxon>Spirochaeta</taxon>
    </lineage>
</organism>
<dbReference type="InterPro" id="IPR027417">
    <property type="entry name" value="P-loop_NTPase"/>
</dbReference>
<dbReference type="PATRIC" id="fig|889378.3.peg.1886"/>
<evidence type="ECO:0000256" key="1">
    <source>
        <dbReference type="ARBA" id="ARBA00022741"/>
    </source>
</evidence>
<keyword evidence="1" id="KW-0547">Nucleotide-binding</keyword>
<dbReference type="GO" id="GO:0016887">
    <property type="term" value="F:ATP hydrolysis activity"/>
    <property type="evidence" value="ECO:0007669"/>
    <property type="project" value="TreeGrafter"/>
</dbReference>
<gene>
    <name evidence="4" type="ordered locus">Spiaf_1899</name>
</gene>
<dbReference type="InterPro" id="IPR050625">
    <property type="entry name" value="ParA/MinD_ATPase"/>
</dbReference>
<evidence type="ECO:0000259" key="3">
    <source>
        <dbReference type="Pfam" id="PF01656"/>
    </source>
</evidence>
<dbReference type="KEGG" id="sfc:Spiaf_1899"/>
<dbReference type="PANTHER" id="PTHR43384">
    <property type="entry name" value="SEPTUM SITE-DETERMINING PROTEIN MIND HOMOLOG, CHLOROPLASTIC-RELATED"/>
    <property type="match status" value="1"/>
</dbReference>
<dbReference type="EMBL" id="CP003282">
    <property type="protein sequence ID" value="AFG37952.1"/>
    <property type="molecule type" value="Genomic_DNA"/>
</dbReference>
<name>H9UKA9_SPIAZ</name>
<dbReference type="GO" id="GO:0005524">
    <property type="term" value="F:ATP binding"/>
    <property type="evidence" value="ECO:0007669"/>
    <property type="project" value="UniProtKB-KW"/>
</dbReference>
<dbReference type="STRING" id="889378.Spiaf_1899"/>
<dbReference type="GO" id="GO:0009898">
    <property type="term" value="C:cytoplasmic side of plasma membrane"/>
    <property type="evidence" value="ECO:0007669"/>
    <property type="project" value="TreeGrafter"/>
</dbReference>
<keyword evidence="5" id="KW-1185">Reference proteome</keyword>
<dbReference type="Gene3D" id="3.40.50.300">
    <property type="entry name" value="P-loop containing nucleotide triphosphate hydrolases"/>
    <property type="match status" value="1"/>
</dbReference>
<dbReference type="Pfam" id="PF01656">
    <property type="entry name" value="CbiA"/>
    <property type="match status" value="1"/>
</dbReference>
<dbReference type="GO" id="GO:0005829">
    <property type="term" value="C:cytosol"/>
    <property type="evidence" value="ECO:0007669"/>
    <property type="project" value="TreeGrafter"/>
</dbReference>
<dbReference type="GO" id="GO:0051782">
    <property type="term" value="P:negative regulation of cell division"/>
    <property type="evidence" value="ECO:0007669"/>
    <property type="project" value="TreeGrafter"/>
</dbReference>
<dbReference type="SUPFAM" id="SSF52540">
    <property type="entry name" value="P-loop containing nucleoside triphosphate hydrolases"/>
    <property type="match status" value="1"/>
</dbReference>
<proteinExistence type="predicted"/>
<dbReference type="InterPro" id="IPR002586">
    <property type="entry name" value="CobQ/CobB/MinD/ParA_Nub-bd_dom"/>
</dbReference>
<evidence type="ECO:0000313" key="4">
    <source>
        <dbReference type="EMBL" id="AFG37952.1"/>
    </source>
</evidence>
<protein>
    <submittedName>
        <fullName evidence="4">ATPase involved in chromosome partitioning</fullName>
    </submittedName>
</protein>
<dbReference type="eggNOG" id="COG0455">
    <property type="taxonomic scope" value="Bacteria"/>
</dbReference>
<dbReference type="AlphaFoldDB" id="H9UKA9"/>
<accession>H9UKA9</accession>
<evidence type="ECO:0000256" key="2">
    <source>
        <dbReference type="ARBA" id="ARBA00022840"/>
    </source>
</evidence>
<sequence length="327" mass="36024">MTAIVPVASGKGGVGKTIATANLGISLAQAGKTVILADLDLGAANLHTILGIRNRQPGIGHIISKKSSRIEDLVMETAVPRLHFLPGDGLLPATANLPFFTKKKIMRDLQNLVADYVLLDLGAGSNYNTVDFFLTGSFGLIVCTPETTSILNAYSFIKTAVFRLLYRSFPANSPERGIIQDFMMERLEGSSDSFLSLTERLDSETARDIVRTRLQEFCPRVVINNGRSADELPLGGRLRQIARKNLDIEVEYIGFLPHDPAVERSPFERTPTALAYPDCMFMRALRGTTSTLLKIQPEQPQFPMYDDDADLYAAARRYQEAVTDNPV</sequence>
<reference evidence="5" key="1">
    <citation type="journal article" date="2013" name="Stand. Genomic Sci.">
        <title>Complete genome sequence of the halophilic bacterium Spirochaeta africana type strain (Z-7692(T)) from the alkaline Lake Magadi in the East African Rift.</title>
        <authorList>
            <person name="Liolos K."/>
            <person name="Abt B."/>
            <person name="Scheuner C."/>
            <person name="Teshima H."/>
            <person name="Held B."/>
            <person name="Lapidus A."/>
            <person name="Nolan M."/>
            <person name="Lucas S."/>
            <person name="Deshpande S."/>
            <person name="Cheng J.F."/>
            <person name="Tapia R."/>
            <person name="Goodwin L.A."/>
            <person name="Pitluck S."/>
            <person name="Pagani I."/>
            <person name="Ivanova N."/>
            <person name="Mavromatis K."/>
            <person name="Mikhailova N."/>
            <person name="Huntemann M."/>
            <person name="Pati A."/>
            <person name="Chen A."/>
            <person name="Palaniappan K."/>
            <person name="Land M."/>
            <person name="Rohde M."/>
            <person name="Tindall B.J."/>
            <person name="Detter J.C."/>
            <person name="Goker M."/>
            <person name="Bristow J."/>
            <person name="Eisen J.A."/>
            <person name="Markowitz V."/>
            <person name="Hugenholtz P."/>
            <person name="Woyke T."/>
            <person name="Klenk H.P."/>
            <person name="Kyrpides N.C."/>
        </authorList>
    </citation>
    <scope>NUCLEOTIDE SEQUENCE</scope>
    <source>
        <strain evidence="5">ATCC 700263 / DSM 8902 / Z-7692</strain>
    </source>
</reference>
<dbReference type="RefSeq" id="WP_014455935.1">
    <property type="nucleotide sequence ID" value="NC_017098.1"/>
</dbReference>
<dbReference type="Proteomes" id="UP000007383">
    <property type="component" value="Chromosome"/>
</dbReference>
<dbReference type="HOGENOM" id="CLU_037612_0_2_12"/>
<dbReference type="PANTHER" id="PTHR43384:SF4">
    <property type="entry name" value="CELLULOSE BIOSYNTHESIS PROTEIN BCSQ-RELATED"/>
    <property type="match status" value="1"/>
</dbReference>